<evidence type="ECO:0000259" key="3">
    <source>
        <dbReference type="Pfam" id="PF00294"/>
    </source>
</evidence>
<keyword evidence="1" id="KW-0808">Transferase</keyword>
<proteinExistence type="predicted"/>
<keyword evidence="5" id="KW-1185">Reference proteome</keyword>
<dbReference type="PRINTS" id="PR00990">
    <property type="entry name" value="RIBOKINASE"/>
</dbReference>
<keyword evidence="2 4" id="KW-0418">Kinase</keyword>
<dbReference type="InterPro" id="IPR029056">
    <property type="entry name" value="Ribokinase-like"/>
</dbReference>
<dbReference type="GO" id="GO:0016301">
    <property type="term" value="F:kinase activity"/>
    <property type="evidence" value="ECO:0007669"/>
    <property type="project" value="UniProtKB-KW"/>
</dbReference>
<dbReference type="SUPFAM" id="SSF53613">
    <property type="entry name" value="Ribokinase-like"/>
    <property type="match status" value="1"/>
</dbReference>
<name>A0ABU4JTR6_9CLOT</name>
<reference evidence="4 5" key="1">
    <citation type="submission" date="2023-04" db="EMBL/GenBank/DDBJ databases">
        <title>Clostridium tannerae sp. nov., isolated from the fecal material of an alpaca.</title>
        <authorList>
            <person name="Miller S."/>
            <person name="Hendry M."/>
            <person name="King J."/>
            <person name="Sankaranarayanan K."/>
            <person name="Lawson P.A."/>
        </authorList>
    </citation>
    <scope>NUCLEOTIDE SEQUENCE [LARGE SCALE GENOMIC DNA]</scope>
    <source>
        <strain evidence="4 5">A1-XYC3</strain>
    </source>
</reference>
<protein>
    <submittedName>
        <fullName evidence="4">Carbohydrate kinase family protein</fullName>
    </submittedName>
</protein>
<evidence type="ECO:0000313" key="5">
    <source>
        <dbReference type="Proteomes" id="UP001281656"/>
    </source>
</evidence>
<dbReference type="PANTHER" id="PTHR10584:SF166">
    <property type="entry name" value="RIBOKINASE"/>
    <property type="match status" value="1"/>
</dbReference>
<dbReference type="PANTHER" id="PTHR10584">
    <property type="entry name" value="SUGAR KINASE"/>
    <property type="match status" value="1"/>
</dbReference>
<comment type="caution">
    <text evidence="4">The sequence shown here is derived from an EMBL/GenBank/DDBJ whole genome shotgun (WGS) entry which is preliminary data.</text>
</comment>
<evidence type="ECO:0000313" key="4">
    <source>
        <dbReference type="EMBL" id="MDW8801528.1"/>
    </source>
</evidence>
<dbReference type="RefSeq" id="WP_261670361.1">
    <property type="nucleotide sequence ID" value="NZ_JARUJP010000010.1"/>
</dbReference>
<dbReference type="EMBL" id="JARUJP010000010">
    <property type="protein sequence ID" value="MDW8801528.1"/>
    <property type="molecule type" value="Genomic_DNA"/>
</dbReference>
<dbReference type="InterPro" id="IPR002139">
    <property type="entry name" value="Ribo/fructo_kinase"/>
</dbReference>
<dbReference type="InterPro" id="IPR011611">
    <property type="entry name" value="PfkB_dom"/>
</dbReference>
<gene>
    <name evidence="4" type="ORF">P8V03_10230</name>
</gene>
<evidence type="ECO:0000256" key="1">
    <source>
        <dbReference type="ARBA" id="ARBA00022679"/>
    </source>
</evidence>
<organism evidence="4 5">
    <name type="scientific">Clostridium tanneri</name>
    <dbReference type="NCBI Taxonomy" id="3037988"/>
    <lineage>
        <taxon>Bacteria</taxon>
        <taxon>Bacillati</taxon>
        <taxon>Bacillota</taxon>
        <taxon>Clostridia</taxon>
        <taxon>Eubacteriales</taxon>
        <taxon>Clostridiaceae</taxon>
        <taxon>Clostridium</taxon>
    </lineage>
</organism>
<accession>A0ABU4JTR6</accession>
<dbReference type="Pfam" id="PF00294">
    <property type="entry name" value="PfkB"/>
    <property type="match status" value="1"/>
</dbReference>
<dbReference type="Gene3D" id="3.40.1190.20">
    <property type="match status" value="1"/>
</dbReference>
<sequence>MTVIKENKVLVMGGIIVDKYILVNKYPIRGEDTLITDSFNRVGGCTINVACALKNLGIDAYPVSAIGMDEDGDTIEKFLLENNINNDCVAVEKNKTTGYCIVVLDSATERTFMSYKGCEEMFSYSLIKPNLVKETAFVYLTGYYLLSSYAAKILRFIKEVKERGASVMFDPGPLVGEIESEILYSILELCDVLIPNANELEKIKIKLNAEEEVDKWIEKYKIEYLIIKNGGEGITAYKGNKKYKGAAYNVKSMDTTGAGDSFAAGCIYGFLNNLEFEEVLSIGSACGALNTTFMGPNGKYSLEDVERLMKGETNHA</sequence>
<dbReference type="Proteomes" id="UP001281656">
    <property type="component" value="Unassembled WGS sequence"/>
</dbReference>
<feature type="domain" description="Carbohydrate kinase PfkB" evidence="3">
    <location>
        <begin position="8"/>
        <end position="296"/>
    </location>
</feature>
<evidence type="ECO:0000256" key="2">
    <source>
        <dbReference type="ARBA" id="ARBA00022777"/>
    </source>
</evidence>